<dbReference type="EMBL" id="AUZX01011463">
    <property type="protein sequence ID" value="EQD43146.1"/>
    <property type="molecule type" value="Genomic_DNA"/>
</dbReference>
<organism evidence="2">
    <name type="scientific">mine drainage metagenome</name>
    <dbReference type="NCBI Taxonomy" id="410659"/>
    <lineage>
        <taxon>unclassified sequences</taxon>
        <taxon>metagenomes</taxon>
        <taxon>ecological metagenomes</taxon>
    </lineage>
</organism>
<protein>
    <submittedName>
        <fullName evidence="2">ISA1214-6 transposase</fullName>
    </submittedName>
</protein>
<feature type="non-terminal residue" evidence="2">
    <location>
        <position position="1"/>
    </location>
</feature>
<reference evidence="2" key="2">
    <citation type="journal article" date="2014" name="ISME J.">
        <title>Microbial stratification in low pH oxic and suboxic macroscopic growths along an acid mine drainage.</title>
        <authorList>
            <person name="Mendez-Garcia C."/>
            <person name="Mesa V."/>
            <person name="Sprenger R.R."/>
            <person name="Richter M."/>
            <person name="Diez M.S."/>
            <person name="Solano J."/>
            <person name="Bargiela R."/>
            <person name="Golyshina O.V."/>
            <person name="Manteca A."/>
            <person name="Ramos J.L."/>
            <person name="Gallego J.R."/>
            <person name="Llorente I."/>
            <person name="Martins Dos Santos V.A."/>
            <person name="Jensen O.N."/>
            <person name="Pelaez A.I."/>
            <person name="Sanchez J."/>
            <person name="Ferrer M."/>
        </authorList>
    </citation>
    <scope>NUCLEOTIDE SEQUENCE</scope>
</reference>
<accession>T0Z535</accession>
<evidence type="ECO:0000256" key="1">
    <source>
        <dbReference type="SAM" id="MobiDB-lite"/>
    </source>
</evidence>
<reference evidence="2" key="1">
    <citation type="submission" date="2013-08" db="EMBL/GenBank/DDBJ databases">
        <authorList>
            <person name="Mendez C."/>
            <person name="Richter M."/>
            <person name="Ferrer M."/>
            <person name="Sanchez J."/>
        </authorList>
    </citation>
    <scope>NUCLEOTIDE SEQUENCE</scope>
</reference>
<evidence type="ECO:0000313" key="2">
    <source>
        <dbReference type="EMBL" id="EQD43146.1"/>
    </source>
</evidence>
<feature type="region of interest" description="Disordered" evidence="1">
    <location>
        <begin position="1"/>
        <end position="43"/>
    </location>
</feature>
<dbReference type="AlphaFoldDB" id="T0Z535"/>
<proteinExistence type="predicted"/>
<gene>
    <name evidence="2" type="ORF">B1A_15620</name>
</gene>
<comment type="caution">
    <text evidence="2">The sequence shown here is derived from an EMBL/GenBank/DDBJ whole genome shotgun (WGS) entry which is preliminary data.</text>
</comment>
<sequence>DRGVGRGSAVSITQHYATTATKEGDRAKENPPPPSSGEDPATSPAKKVRVFVYSFRLLDLRTWLYVAFGTSCRSERAAYGAAMAWLRAQGIEVDSVRLDRLYSGVSDAERFRGSRFYFLPKKDVKIHIQHEWLTSLQEFVEHPVAYLEEFYRREHSEAGFSADKRMLGWRIAQRRVDRIETADQCHSTWHNLLNLYGADRPSLSDPST</sequence>
<feature type="compositionally biased region" description="Polar residues" evidence="1">
    <location>
        <begin position="10"/>
        <end position="21"/>
    </location>
</feature>
<name>T0Z535_9ZZZZ</name>